<reference evidence="9 10" key="1">
    <citation type="journal article" date="2016" name="Nat. Commun.">
        <title>Thousands of microbial genomes shed light on interconnected biogeochemical processes in an aquifer system.</title>
        <authorList>
            <person name="Anantharaman K."/>
            <person name="Brown C.T."/>
            <person name="Hug L.A."/>
            <person name="Sharon I."/>
            <person name="Castelle C.J."/>
            <person name="Probst A.J."/>
            <person name="Thomas B.C."/>
            <person name="Singh A."/>
            <person name="Wilkins M.J."/>
            <person name="Karaoz U."/>
            <person name="Brodie E.L."/>
            <person name="Williams K.H."/>
            <person name="Hubbard S.S."/>
            <person name="Banfield J.F."/>
        </authorList>
    </citation>
    <scope>NUCLEOTIDE SEQUENCE [LARGE SCALE GENOMIC DNA]</scope>
</reference>
<dbReference type="GO" id="GO:0000049">
    <property type="term" value="F:tRNA binding"/>
    <property type="evidence" value="ECO:0007669"/>
    <property type="project" value="UniProtKB-UniRule"/>
</dbReference>
<keyword evidence="3 5" id="KW-0687">Ribonucleoprotein</keyword>
<dbReference type="InterPro" id="IPR020930">
    <property type="entry name" value="Ribosomal_uL5_bac-type"/>
</dbReference>
<gene>
    <name evidence="5" type="primary">rplE</name>
    <name evidence="9" type="ORF">A2160_06340</name>
</gene>
<evidence type="ECO:0000256" key="3">
    <source>
        <dbReference type="ARBA" id="ARBA00023274"/>
    </source>
</evidence>
<comment type="similarity">
    <text evidence="1 5 6">Belongs to the universal ribosomal protein uL5 family.</text>
</comment>
<keyword evidence="5" id="KW-0699">rRNA-binding</keyword>
<dbReference type="AlphaFoldDB" id="A0A1F5E999"/>
<dbReference type="InterPro" id="IPR031309">
    <property type="entry name" value="Ribosomal_uL5_C"/>
</dbReference>
<sequence length="182" mass="20804">MDRLYQEYQKKIVPALQKELKKTNYLAVPRVEKVIVNVGIGDLARDKKTREKSEKTIMLITGQKPQLRLAKKAIADFKIRRGDVIGLKVTLRSKRAFEFLDKLFSIVLPRVRDFQGVSSKGFDGSGNYTLGLTEQVIFPEVDYDTIDRVRGLEITIVTNTKDDKEARTLLKALGMPFEKDKE</sequence>
<feature type="domain" description="Large ribosomal subunit protein uL5 C-terminal" evidence="8">
    <location>
        <begin position="85"/>
        <end position="177"/>
    </location>
</feature>
<dbReference type="InterPro" id="IPR002132">
    <property type="entry name" value="Ribosomal_uL5"/>
</dbReference>
<dbReference type="Pfam" id="PF00281">
    <property type="entry name" value="Ribosomal_L5"/>
    <property type="match status" value="1"/>
</dbReference>
<evidence type="ECO:0000256" key="2">
    <source>
        <dbReference type="ARBA" id="ARBA00022980"/>
    </source>
</evidence>
<dbReference type="GO" id="GO:0005840">
    <property type="term" value="C:ribosome"/>
    <property type="evidence" value="ECO:0007669"/>
    <property type="project" value="UniProtKB-KW"/>
</dbReference>
<dbReference type="GO" id="GO:0003735">
    <property type="term" value="F:structural constituent of ribosome"/>
    <property type="evidence" value="ECO:0007669"/>
    <property type="project" value="InterPro"/>
</dbReference>
<dbReference type="InterPro" id="IPR031310">
    <property type="entry name" value="Ribosomal_uL5_N"/>
</dbReference>
<dbReference type="HAMAP" id="MF_01333_B">
    <property type="entry name" value="Ribosomal_uL5_B"/>
    <property type="match status" value="1"/>
</dbReference>
<comment type="caution">
    <text evidence="9">The sequence shown here is derived from an EMBL/GenBank/DDBJ whole genome shotgun (WGS) entry which is preliminary data.</text>
</comment>
<evidence type="ECO:0000256" key="4">
    <source>
        <dbReference type="ARBA" id="ARBA00035245"/>
    </source>
</evidence>
<protein>
    <recommendedName>
        <fullName evidence="4 5">Large ribosomal subunit protein uL5</fullName>
    </recommendedName>
</protein>
<keyword evidence="5" id="KW-0820">tRNA-binding</keyword>
<dbReference type="EMBL" id="MEZK01000004">
    <property type="protein sequence ID" value="OGD63834.1"/>
    <property type="molecule type" value="Genomic_DNA"/>
</dbReference>
<evidence type="ECO:0000259" key="7">
    <source>
        <dbReference type="Pfam" id="PF00281"/>
    </source>
</evidence>
<evidence type="ECO:0000256" key="1">
    <source>
        <dbReference type="ARBA" id="ARBA00008553"/>
    </source>
</evidence>
<proteinExistence type="inferred from homology"/>
<dbReference type="SUPFAM" id="SSF55282">
    <property type="entry name" value="RL5-like"/>
    <property type="match status" value="1"/>
</dbReference>
<dbReference type="Pfam" id="PF00673">
    <property type="entry name" value="Ribosomal_L5_C"/>
    <property type="match status" value="1"/>
</dbReference>
<dbReference type="GO" id="GO:1990904">
    <property type="term" value="C:ribonucleoprotein complex"/>
    <property type="evidence" value="ECO:0007669"/>
    <property type="project" value="UniProtKB-KW"/>
</dbReference>
<evidence type="ECO:0000256" key="5">
    <source>
        <dbReference type="HAMAP-Rule" id="MF_01333"/>
    </source>
</evidence>
<dbReference type="InterPro" id="IPR022803">
    <property type="entry name" value="Ribosomal_uL5_dom_sf"/>
</dbReference>
<dbReference type="GO" id="GO:0006412">
    <property type="term" value="P:translation"/>
    <property type="evidence" value="ECO:0007669"/>
    <property type="project" value="UniProtKB-UniRule"/>
</dbReference>
<name>A0A1F5E999_9BACT</name>
<dbReference type="STRING" id="1797457.A2160_06340"/>
<evidence type="ECO:0000313" key="9">
    <source>
        <dbReference type="EMBL" id="OGD63834.1"/>
    </source>
</evidence>
<organism evidence="9 10">
    <name type="scientific">Candidatus Beckwithbacteria bacterium RBG_13_42_9</name>
    <dbReference type="NCBI Taxonomy" id="1797457"/>
    <lineage>
        <taxon>Bacteria</taxon>
        <taxon>Candidatus Beckwithiibacteriota</taxon>
    </lineage>
</organism>
<evidence type="ECO:0000256" key="6">
    <source>
        <dbReference type="RuleBase" id="RU003930"/>
    </source>
</evidence>
<keyword evidence="5" id="KW-0694">RNA-binding</keyword>
<dbReference type="Proteomes" id="UP000177006">
    <property type="component" value="Unassembled WGS sequence"/>
</dbReference>
<evidence type="ECO:0000259" key="8">
    <source>
        <dbReference type="Pfam" id="PF00673"/>
    </source>
</evidence>
<comment type="subunit">
    <text evidence="5">Part of the 50S ribosomal subunit; part of the 5S rRNA/L5/L18/L25 subcomplex. Contacts the 5S rRNA and the P site tRNA. Forms a bridge to the 30S subunit in the 70S ribosome.</text>
</comment>
<dbReference type="PIRSF" id="PIRSF002161">
    <property type="entry name" value="Ribosomal_L5"/>
    <property type="match status" value="1"/>
</dbReference>
<dbReference type="PANTHER" id="PTHR11994">
    <property type="entry name" value="60S RIBOSOMAL PROTEIN L11-RELATED"/>
    <property type="match status" value="1"/>
</dbReference>
<accession>A0A1F5E999</accession>
<dbReference type="GO" id="GO:0019843">
    <property type="term" value="F:rRNA binding"/>
    <property type="evidence" value="ECO:0007669"/>
    <property type="project" value="UniProtKB-UniRule"/>
</dbReference>
<comment type="function">
    <text evidence="5">This is 1 of the proteins that bind and probably mediate the attachment of the 5S RNA into the large ribosomal subunit, where it forms part of the central protuberance. In the 70S ribosome it contacts protein S13 of the 30S subunit (bridge B1b), connecting the 2 subunits; this bridge is implicated in subunit movement. Contacts the P site tRNA; the 5S rRNA and some of its associated proteins might help stabilize positioning of ribosome-bound tRNAs.</text>
</comment>
<dbReference type="FunFam" id="3.30.1440.10:FF:000001">
    <property type="entry name" value="50S ribosomal protein L5"/>
    <property type="match status" value="1"/>
</dbReference>
<dbReference type="Gene3D" id="3.30.1440.10">
    <property type="match status" value="1"/>
</dbReference>
<keyword evidence="2 5" id="KW-0689">Ribosomal protein</keyword>
<dbReference type="NCBIfam" id="NF000585">
    <property type="entry name" value="PRK00010.1"/>
    <property type="match status" value="1"/>
</dbReference>
<evidence type="ECO:0000313" key="10">
    <source>
        <dbReference type="Proteomes" id="UP000177006"/>
    </source>
</evidence>
<feature type="domain" description="Large ribosomal subunit protein uL5 N-terminal" evidence="7">
    <location>
        <begin position="24"/>
        <end position="80"/>
    </location>
</feature>